<dbReference type="PANTHER" id="PTHR34400">
    <property type="match status" value="1"/>
</dbReference>
<evidence type="ECO:0000259" key="2">
    <source>
        <dbReference type="Pfam" id="PF12902"/>
    </source>
</evidence>
<gene>
    <name evidence="3" type="ORF">BRAFLDRAFT_88077</name>
</gene>
<dbReference type="InParanoid" id="C3ZH50"/>
<dbReference type="CDD" id="cd00657">
    <property type="entry name" value="Ferritin_like"/>
    <property type="match status" value="1"/>
</dbReference>
<dbReference type="InterPro" id="IPR026820">
    <property type="entry name" value="VioB/RebD_dom"/>
</dbReference>
<feature type="domain" description="Iminophenyl-pyruvate dimer synthase" evidence="2">
    <location>
        <begin position="652"/>
        <end position="897"/>
    </location>
</feature>
<organism>
    <name type="scientific">Branchiostoma floridae</name>
    <name type="common">Florida lancelet</name>
    <name type="synonym">Amphioxus</name>
    <dbReference type="NCBI Taxonomy" id="7739"/>
    <lineage>
        <taxon>Eukaryota</taxon>
        <taxon>Metazoa</taxon>
        <taxon>Chordata</taxon>
        <taxon>Cephalochordata</taxon>
        <taxon>Leptocardii</taxon>
        <taxon>Amphioxiformes</taxon>
        <taxon>Branchiostomatidae</taxon>
        <taxon>Branchiostoma</taxon>
    </lineage>
</organism>
<protein>
    <recommendedName>
        <fullName evidence="2">Iminophenyl-pyruvate dimer synthase domain-containing protein</fullName>
    </recommendedName>
</protein>
<feature type="region of interest" description="Disordered" evidence="1">
    <location>
        <begin position="1031"/>
        <end position="1053"/>
    </location>
</feature>
<name>C3ZH50_BRAFL</name>
<dbReference type="Pfam" id="PF12902">
    <property type="entry name" value="Ferritin-like"/>
    <property type="match status" value="1"/>
</dbReference>
<dbReference type="InterPro" id="IPR009078">
    <property type="entry name" value="Ferritin-like_SF"/>
</dbReference>
<dbReference type="PANTHER" id="PTHR34400:SF4">
    <property type="entry name" value="MEMBRANE PROTEIN"/>
    <property type="match status" value="1"/>
</dbReference>
<sequence>MERKLKLTIGIFPFLGLLLLANAGYPRLHFSGKFLADSATLNNDPFNFNIHRFNPTRDKACYLNYTKPHCNWNPNGSSDFRLVHCHVTKVCYKGGMCSRDDAIVGKRIIGSDDDVAGKMSDLDPNFQMYTAQLWGLVVGVEGAFHGNFKTNTVMDVWQRCKEKNCSGDPGTSGYWSSILTNVTWMKDKTGSAFINQLSLSNRVLNIKFTVDMMQEDPRIPDFAHGRVIGTISAVDGSPGFLPEFNRMMWWQGPQWLPPDLDLQQESTDKNTSDYCNAPFYVDDVNKKVVVDLSNSLPTHLNGTVVNRGNLFLVVFRNWTLERMAMELRNDCNALLEQYCVNLGRIPYTNPGFLLNDTGIATFYLKPVARRNPMMIVREERTTCPDSQHCKRQCTPVLVERLDGLYVGPAEDRVFRIPQPKTERPTSKAESEEDDYTCWSLTVFAAQFGEPKPGVRLTVQRHNRTNTSEPADAIKIANASDCKGYAKSTTNLYGLGALYFKTKKGGLDRSRLPWYRKHLFGQVFIYNVTLVNDNSFPPDLLTSTHLYSKLPKKNKYTWHEDIYPLFKLYQNLYPVMNPLFNLTSQESVTNERVSKWLRYAISLPIEDPNHMPVTRDLSPAKRDMILEWLKSSKETLGTPPDVLSKLEDLKKYLRTALLLEWATIPPYLSAYYSIKDGFNTEIASLLKGIVIEEMTHMSMVANILNFLGEAPNLSDPNLRPAYPGKLPGKVMPDLNVTLTSFSLNVTHDVFMAIEYPECQGDLLEVHKILQGIPLRVEPPPDAPRQCLDGHPGGNCDPLCGNITAKCNELNFNSSTIGAVYIHKILCPMVELYGSNREVFRPKSENLKKQVPIPFCVLDICTAIEGIKWIVGEGEGSDACNPFFNQKNETSHYYTFMEIWKGRQLKIKTNDTGDDGAQQTCPTGGCEVSTGEQSSDADFFDPCGTHCPQKYSFSGPKIPFNEEGVWPTIENPQTTDYPAGSRARILSDSFNKKYTNMMMCLHETYNGNPEMFNQCYALMTSLTVDAKRLVQTPIDADDGPHGAPTFEWYPPAGNN</sequence>
<dbReference type="SUPFAM" id="SSF47240">
    <property type="entry name" value="Ferritin-like"/>
    <property type="match status" value="1"/>
</dbReference>
<dbReference type="EMBL" id="GG666621">
    <property type="protein sequence ID" value="EEN48197.1"/>
    <property type="molecule type" value="Genomic_DNA"/>
</dbReference>
<dbReference type="InterPro" id="IPR012347">
    <property type="entry name" value="Ferritin-like"/>
</dbReference>
<dbReference type="Gene3D" id="1.20.1260.10">
    <property type="match status" value="1"/>
</dbReference>
<evidence type="ECO:0000313" key="3">
    <source>
        <dbReference type="EMBL" id="EEN48197.1"/>
    </source>
</evidence>
<dbReference type="AlphaFoldDB" id="C3ZH50"/>
<reference evidence="3" key="1">
    <citation type="journal article" date="2008" name="Nature">
        <title>The amphioxus genome and the evolution of the chordate karyotype.</title>
        <authorList>
            <consortium name="US DOE Joint Genome Institute (JGI-PGF)"/>
            <person name="Putnam N.H."/>
            <person name="Butts T."/>
            <person name="Ferrier D.E.K."/>
            <person name="Furlong R.F."/>
            <person name="Hellsten U."/>
            <person name="Kawashima T."/>
            <person name="Robinson-Rechavi M."/>
            <person name="Shoguchi E."/>
            <person name="Terry A."/>
            <person name="Yu J.-K."/>
            <person name="Benito-Gutierrez E.L."/>
            <person name="Dubchak I."/>
            <person name="Garcia-Fernandez J."/>
            <person name="Gibson-Brown J.J."/>
            <person name="Grigoriev I.V."/>
            <person name="Horton A.C."/>
            <person name="de Jong P.J."/>
            <person name="Jurka J."/>
            <person name="Kapitonov V.V."/>
            <person name="Kohara Y."/>
            <person name="Kuroki Y."/>
            <person name="Lindquist E."/>
            <person name="Lucas S."/>
            <person name="Osoegawa K."/>
            <person name="Pennacchio L.A."/>
            <person name="Salamov A.A."/>
            <person name="Satou Y."/>
            <person name="Sauka-Spengler T."/>
            <person name="Schmutz J."/>
            <person name="Shin-I T."/>
            <person name="Toyoda A."/>
            <person name="Bronner-Fraser M."/>
            <person name="Fujiyama A."/>
            <person name="Holland L.Z."/>
            <person name="Holland P.W.H."/>
            <person name="Satoh N."/>
            <person name="Rokhsar D.S."/>
        </authorList>
    </citation>
    <scope>NUCLEOTIDE SEQUENCE [LARGE SCALE GENOMIC DNA]</scope>
    <source>
        <strain evidence="3">S238N-H82</strain>
        <tissue evidence="3">Testes</tissue>
    </source>
</reference>
<evidence type="ECO:0000256" key="1">
    <source>
        <dbReference type="SAM" id="MobiDB-lite"/>
    </source>
</evidence>
<proteinExistence type="predicted"/>
<accession>C3ZH50</accession>